<sequence length="79" mass="9280">MNISKEVCIRCGKVRVVKKTYKEYVGTSLVITTLTKCPDPDCQKKLDDQFEKERVQRENFNTQKLNTDRSTFFLKKTSK</sequence>
<name>A0A1F7Y2X2_9BACT</name>
<comment type="caution">
    <text evidence="1">The sequence shown here is derived from an EMBL/GenBank/DDBJ whole genome shotgun (WGS) entry which is preliminary data.</text>
</comment>
<reference evidence="1 2" key="1">
    <citation type="journal article" date="2016" name="Nat. Commun.">
        <title>Thousands of microbial genomes shed light on interconnected biogeochemical processes in an aquifer system.</title>
        <authorList>
            <person name="Anantharaman K."/>
            <person name="Brown C.T."/>
            <person name="Hug L.A."/>
            <person name="Sharon I."/>
            <person name="Castelle C.J."/>
            <person name="Probst A.J."/>
            <person name="Thomas B.C."/>
            <person name="Singh A."/>
            <person name="Wilkins M.J."/>
            <person name="Karaoz U."/>
            <person name="Brodie E.L."/>
            <person name="Williams K.H."/>
            <person name="Hubbard S.S."/>
            <person name="Banfield J.F."/>
        </authorList>
    </citation>
    <scope>NUCLEOTIDE SEQUENCE [LARGE SCALE GENOMIC DNA]</scope>
</reference>
<protein>
    <submittedName>
        <fullName evidence="1">Uncharacterized protein</fullName>
    </submittedName>
</protein>
<gene>
    <name evidence="1" type="ORF">A2714_00225</name>
</gene>
<organism evidence="1 2">
    <name type="scientific">Candidatus Woesebacteria bacterium RIFCSPHIGHO2_01_FULL_38_9</name>
    <dbReference type="NCBI Taxonomy" id="1802492"/>
    <lineage>
        <taxon>Bacteria</taxon>
        <taxon>Candidatus Woeseibacteriota</taxon>
    </lineage>
</organism>
<accession>A0A1F7Y2X2</accession>
<dbReference type="AlphaFoldDB" id="A0A1F7Y2X2"/>
<evidence type="ECO:0000313" key="1">
    <source>
        <dbReference type="EMBL" id="OGM21530.1"/>
    </source>
</evidence>
<dbReference type="Proteomes" id="UP000178419">
    <property type="component" value="Unassembled WGS sequence"/>
</dbReference>
<dbReference type="EMBL" id="MGGE01000014">
    <property type="protein sequence ID" value="OGM21530.1"/>
    <property type="molecule type" value="Genomic_DNA"/>
</dbReference>
<proteinExistence type="predicted"/>
<evidence type="ECO:0000313" key="2">
    <source>
        <dbReference type="Proteomes" id="UP000178419"/>
    </source>
</evidence>